<evidence type="ECO:0000256" key="1">
    <source>
        <dbReference type="ARBA" id="ARBA00022475"/>
    </source>
</evidence>
<evidence type="ECO:0000256" key="2">
    <source>
        <dbReference type="ARBA" id="ARBA00022729"/>
    </source>
</evidence>
<dbReference type="Gene3D" id="3.40.190.10">
    <property type="entry name" value="Periplasmic binding protein-like II"/>
    <property type="match status" value="1"/>
</dbReference>
<protein>
    <submittedName>
        <fullName evidence="7">Sugar ABC transporter substrate-binding protein</fullName>
    </submittedName>
</protein>
<comment type="caution">
    <text evidence="7">The sequence shown here is derived from an EMBL/GenBank/DDBJ whole genome shotgun (WGS) entry which is preliminary data.</text>
</comment>
<organism evidence="7 8">
    <name type="scientific">Arthrobacter horti</name>
    <dbReference type="NCBI Taxonomy" id="3068273"/>
    <lineage>
        <taxon>Bacteria</taxon>
        <taxon>Bacillati</taxon>
        <taxon>Actinomycetota</taxon>
        <taxon>Actinomycetes</taxon>
        <taxon>Micrococcales</taxon>
        <taxon>Micrococcaceae</taxon>
        <taxon>Arthrobacter</taxon>
    </lineage>
</organism>
<dbReference type="InterPro" id="IPR006059">
    <property type="entry name" value="SBP"/>
</dbReference>
<keyword evidence="2 6" id="KW-0732">Signal</keyword>
<keyword evidence="3" id="KW-0472">Membrane</keyword>
<keyword evidence="1" id="KW-1003">Cell membrane</keyword>
<dbReference type="PROSITE" id="PS51257">
    <property type="entry name" value="PROKAR_LIPOPROTEIN"/>
    <property type="match status" value="1"/>
</dbReference>
<evidence type="ECO:0000256" key="6">
    <source>
        <dbReference type="SAM" id="SignalP"/>
    </source>
</evidence>
<keyword evidence="8" id="KW-1185">Reference proteome</keyword>
<dbReference type="SUPFAM" id="SSF53850">
    <property type="entry name" value="Periplasmic binding protein-like II"/>
    <property type="match status" value="1"/>
</dbReference>
<dbReference type="PANTHER" id="PTHR43649:SF33">
    <property type="entry name" value="POLYGALACTURONAN_RHAMNOGALACTURONAN-BINDING PROTEIN YTCQ"/>
    <property type="match status" value="1"/>
</dbReference>
<reference evidence="7 8" key="1">
    <citation type="submission" date="2023-08" db="EMBL/GenBank/DDBJ databases">
        <title>Arthrobacter horti sp. nov., isolated from forest soil.</title>
        <authorList>
            <person name="Park M."/>
        </authorList>
    </citation>
    <scope>NUCLEOTIDE SEQUENCE [LARGE SCALE GENOMIC DNA]</scope>
    <source>
        <strain evidence="7 8">YJM1</strain>
    </source>
</reference>
<evidence type="ECO:0000256" key="4">
    <source>
        <dbReference type="ARBA" id="ARBA00023139"/>
    </source>
</evidence>
<keyword evidence="5" id="KW-0449">Lipoprotein</keyword>
<evidence type="ECO:0000256" key="3">
    <source>
        <dbReference type="ARBA" id="ARBA00023136"/>
    </source>
</evidence>
<dbReference type="RefSeq" id="WP_305996369.1">
    <property type="nucleotide sequence ID" value="NZ_JAVALS010000005.1"/>
</dbReference>
<dbReference type="Pfam" id="PF01547">
    <property type="entry name" value="SBP_bac_1"/>
    <property type="match status" value="1"/>
</dbReference>
<feature type="signal peptide" evidence="6">
    <location>
        <begin position="1"/>
        <end position="32"/>
    </location>
</feature>
<evidence type="ECO:0000256" key="5">
    <source>
        <dbReference type="ARBA" id="ARBA00023288"/>
    </source>
</evidence>
<sequence length="434" mass="45468">MRKIRKTHVVVAVAGALSAALLAGCSSGTAPAAQSTRSGPVEITFSSWLKGSKQVVEAFNASHPDIKVTFKEVASSKDNYPALTNQVKAGNAPDVVTVEYPHVSEMATQGVLQDISKPAGDFVKSKFDPAAQSLVTFGGATWGVPLDAGVLEFFYREDLFTKYGIEVPKTWAEYEAAAAKVATADPAVRLGSTVVGDSALMAALSWQNGAKWGGVDGDSWKIDVNSQASMDAMKVHQDLFDKKLVWADDDPVLQKKQAAGQMLSVISGAWYGAALRSSFPDQAGKWRVAPLPAPTSAPATAFYGGSTFGISKNSTKADAGVKFIEWMTTDPAAISARIGGTSSTFPINTEANAAAAKTFDKAFFGGQDIYANAAAGLKTVPSGWTWTPGTPTTFSKLADGGAQVKAGKATLSQILDQAQDATVADLKNRGISIK</sequence>
<evidence type="ECO:0000313" key="7">
    <source>
        <dbReference type="EMBL" id="MDP5227316.1"/>
    </source>
</evidence>
<dbReference type="EMBL" id="JAVALS010000005">
    <property type="protein sequence ID" value="MDP5227316.1"/>
    <property type="molecule type" value="Genomic_DNA"/>
</dbReference>
<evidence type="ECO:0000313" key="8">
    <source>
        <dbReference type="Proteomes" id="UP001232725"/>
    </source>
</evidence>
<dbReference type="InterPro" id="IPR050490">
    <property type="entry name" value="Bact_solute-bd_prot1"/>
</dbReference>
<name>A0ABT9IP19_9MICC</name>
<accession>A0ABT9IP19</accession>
<gene>
    <name evidence="7" type="ORF">Q9R02_09150</name>
</gene>
<dbReference type="CDD" id="cd13585">
    <property type="entry name" value="PBP2_TMBP_like"/>
    <property type="match status" value="1"/>
</dbReference>
<dbReference type="PANTHER" id="PTHR43649">
    <property type="entry name" value="ARABINOSE-BINDING PROTEIN-RELATED"/>
    <property type="match status" value="1"/>
</dbReference>
<dbReference type="Proteomes" id="UP001232725">
    <property type="component" value="Unassembled WGS sequence"/>
</dbReference>
<proteinExistence type="predicted"/>
<keyword evidence="4" id="KW-0564">Palmitate</keyword>
<feature type="chain" id="PRO_5047414099" evidence="6">
    <location>
        <begin position="33"/>
        <end position="434"/>
    </location>
</feature>